<keyword evidence="3" id="KW-0418">Kinase</keyword>
<evidence type="ECO:0000313" key="4">
    <source>
        <dbReference type="Proteomes" id="UP000704611"/>
    </source>
</evidence>
<dbReference type="GO" id="GO:0016301">
    <property type="term" value="F:kinase activity"/>
    <property type="evidence" value="ECO:0007669"/>
    <property type="project" value="UniProtKB-KW"/>
</dbReference>
<dbReference type="RefSeq" id="WP_217666958.1">
    <property type="nucleotide sequence ID" value="NZ_JAHRID010000001.1"/>
</dbReference>
<dbReference type="PANTHER" id="PTHR43065:SF47">
    <property type="match status" value="1"/>
</dbReference>
<dbReference type="InterPro" id="IPR003018">
    <property type="entry name" value="GAF"/>
</dbReference>
<reference evidence="3 4" key="1">
    <citation type="submission" date="2021-06" db="EMBL/GenBank/DDBJ databases">
        <title>Rheinheimera indica sp. nov., isolated from deep-sea sediment.</title>
        <authorList>
            <person name="Wang Z."/>
            <person name="Zhang X.-Y."/>
        </authorList>
    </citation>
    <scope>NUCLEOTIDE SEQUENCE [LARGE SCALE GENOMIC DNA]</scope>
    <source>
        <strain evidence="3 4">SM2107</strain>
    </source>
</reference>
<keyword evidence="4" id="KW-1185">Reference proteome</keyword>
<dbReference type="Pfam" id="PF02518">
    <property type="entry name" value="HATPase_c"/>
    <property type="match status" value="1"/>
</dbReference>
<sequence>MDTTLENILLHVSLSPVLDSGDSQAAELLLLQACLNGLAIARVSLWCFDDKRNLITCEQLLDKDLPLSTEKATFHRRDLPAYFSALDHQRVIRASDACNHPATAEFTESYLIPANIVSMLDVPIRFGGEMIGIICCEQKETIKHWTDDETHFVAALADLYGRALTASQKKQYQQQLEQLNQQLERRVVERTEQLEKHISELQQTQAQLVESEKMASLGTLVAGVAHEVNTPLGIAITANSHCVELTDKLQKLLESNTLSRSKLETTIAALRDSHAVIERTLNRSAELVVNFKKTAVDQSSYDIQTINLADYIHTLVSTLKPYTKAYDVNHIIQCHQPVNITTYPGAIAQVITNLVINACVHAFDQNKNANEVEFLIEQQQQGKVQLTVRDNGKGIAKAEQKRIFEPFYTTKRSNGGSGLGLAIVYNLVASTLGGAISVDSTPGVGTSFRLTLPPICPAAAGTK</sequence>
<comment type="caution">
    <text evidence="3">The sequence shown here is derived from an EMBL/GenBank/DDBJ whole genome shotgun (WGS) entry which is preliminary data.</text>
</comment>
<proteinExistence type="predicted"/>
<dbReference type="PANTHER" id="PTHR43065">
    <property type="entry name" value="SENSOR HISTIDINE KINASE"/>
    <property type="match status" value="1"/>
</dbReference>
<dbReference type="SMART" id="SM00065">
    <property type="entry name" value="GAF"/>
    <property type="match status" value="1"/>
</dbReference>
<evidence type="ECO:0000256" key="1">
    <source>
        <dbReference type="SAM" id="Coils"/>
    </source>
</evidence>
<dbReference type="SMART" id="SM00387">
    <property type="entry name" value="HATPase_c"/>
    <property type="match status" value="1"/>
</dbReference>
<gene>
    <name evidence="3" type="ORF">KQY15_02670</name>
</gene>
<dbReference type="PROSITE" id="PS50109">
    <property type="entry name" value="HIS_KIN"/>
    <property type="match status" value="1"/>
</dbReference>
<accession>A0ABS6MGU1</accession>
<evidence type="ECO:0000259" key="2">
    <source>
        <dbReference type="PROSITE" id="PS50109"/>
    </source>
</evidence>
<feature type="coiled-coil region" evidence="1">
    <location>
        <begin position="162"/>
        <end position="214"/>
    </location>
</feature>
<organism evidence="3 4">
    <name type="scientific">Arsukibacterium indicum</name>
    <dbReference type="NCBI Taxonomy" id="2848612"/>
    <lineage>
        <taxon>Bacteria</taxon>
        <taxon>Pseudomonadati</taxon>
        <taxon>Pseudomonadota</taxon>
        <taxon>Gammaproteobacteria</taxon>
        <taxon>Chromatiales</taxon>
        <taxon>Chromatiaceae</taxon>
        <taxon>Arsukibacterium</taxon>
    </lineage>
</organism>
<evidence type="ECO:0000313" key="3">
    <source>
        <dbReference type="EMBL" id="MBV2128003.1"/>
    </source>
</evidence>
<protein>
    <submittedName>
        <fullName evidence="3">GAF domain-containing sensor histidine kinase</fullName>
    </submittedName>
</protein>
<dbReference type="Pfam" id="PF01590">
    <property type="entry name" value="GAF"/>
    <property type="match status" value="1"/>
</dbReference>
<feature type="domain" description="Histidine kinase" evidence="2">
    <location>
        <begin position="223"/>
        <end position="456"/>
    </location>
</feature>
<dbReference type="InterPro" id="IPR003594">
    <property type="entry name" value="HATPase_dom"/>
</dbReference>
<dbReference type="Proteomes" id="UP000704611">
    <property type="component" value="Unassembled WGS sequence"/>
</dbReference>
<keyword evidence="3" id="KW-0808">Transferase</keyword>
<keyword evidence="1" id="KW-0175">Coiled coil</keyword>
<dbReference type="InterPro" id="IPR005467">
    <property type="entry name" value="His_kinase_dom"/>
</dbReference>
<dbReference type="CDD" id="cd00075">
    <property type="entry name" value="HATPase"/>
    <property type="match status" value="1"/>
</dbReference>
<dbReference type="EMBL" id="JAHRID010000001">
    <property type="protein sequence ID" value="MBV2128003.1"/>
    <property type="molecule type" value="Genomic_DNA"/>
</dbReference>
<name>A0ABS6MGU1_9GAMM</name>